<dbReference type="AlphaFoldDB" id="A0A2H0TJL7"/>
<dbReference type="GO" id="GO:0016620">
    <property type="term" value="F:oxidoreductase activity, acting on the aldehyde or oxo group of donors, NAD or NADP as acceptor"/>
    <property type="evidence" value="ECO:0007669"/>
    <property type="project" value="InterPro"/>
</dbReference>
<dbReference type="Pfam" id="PF02800">
    <property type="entry name" value="Gp_dh_C"/>
    <property type="match status" value="1"/>
</dbReference>
<evidence type="ECO:0000256" key="4">
    <source>
        <dbReference type="PIRSR" id="PIRSR000149-2"/>
    </source>
</evidence>
<protein>
    <submittedName>
        <fullName evidence="9">Type I glyceraldehyde-3-phosphate dehydrogenase</fullName>
    </submittedName>
</protein>
<dbReference type="EMBL" id="PFCK01000025">
    <property type="protein sequence ID" value="PIR71731.1"/>
    <property type="molecule type" value="Genomic_DNA"/>
</dbReference>
<dbReference type="SUPFAM" id="SSF51735">
    <property type="entry name" value="NAD(P)-binding Rossmann-fold domains"/>
    <property type="match status" value="1"/>
</dbReference>
<dbReference type="GO" id="GO:0006006">
    <property type="term" value="P:glucose metabolic process"/>
    <property type="evidence" value="ECO:0007669"/>
    <property type="project" value="InterPro"/>
</dbReference>
<accession>A0A2H0TJL7</accession>
<dbReference type="SMART" id="SM00846">
    <property type="entry name" value="Gp_dh_N"/>
    <property type="match status" value="1"/>
</dbReference>
<evidence type="ECO:0000259" key="8">
    <source>
        <dbReference type="SMART" id="SM00846"/>
    </source>
</evidence>
<dbReference type="InterPro" id="IPR020828">
    <property type="entry name" value="GlycerAld_3-P_DH_NAD(P)-bd"/>
</dbReference>
<dbReference type="PRINTS" id="PR00078">
    <property type="entry name" value="G3PDHDRGNASE"/>
</dbReference>
<sequence>MSIKVAINGFGRIGRPTFRRILDNHPNLEVAAINDLTDPKTLAHLLRYDSVYGIYGRQVKSTEKTLLLDGTRDGKQVQVLAETDPAKLPWKEMGIDVVLECTGHFTDYEEAKKHLEAGAKKVIISAPSKNPEKIPSYILGVNEGKFDPKKDEIVDMGSCTTNCLAPIAKVLHDNFKIVKGFMTTVHAYTNDQRILDLPHKDLRRARAAALNIIPTSTGAAKALGRVLPELEGKLDGIAMRVPTPTVSVVDLVCQVEKKTTAQEVNFTFKKAAQNAGLKGILGIEDAPLVSSDYIGNSYSAIVDAENTKVIGDNLIKILAWYDNEWAYACRYAEFAEYVGKKL</sequence>
<evidence type="ECO:0000256" key="5">
    <source>
        <dbReference type="PIRSR" id="PIRSR000149-3"/>
    </source>
</evidence>
<feature type="binding site" evidence="4">
    <location>
        <begin position="217"/>
        <end position="218"/>
    </location>
    <ligand>
        <name>D-glyceraldehyde 3-phosphate</name>
        <dbReference type="ChEBI" id="CHEBI:59776"/>
    </ligand>
</feature>
<dbReference type="Pfam" id="PF00044">
    <property type="entry name" value="Gp_dh_N"/>
    <property type="match status" value="1"/>
</dbReference>
<dbReference type="InterPro" id="IPR020829">
    <property type="entry name" value="GlycerAld_3-P_DH_cat"/>
</dbReference>
<feature type="binding site" evidence="4">
    <location>
        <begin position="158"/>
        <end position="160"/>
    </location>
    <ligand>
        <name>D-glyceraldehyde 3-phosphate</name>
        <dbReference type="ChEBI" id="CHEBI:59776"/>
    </ligand>
</feature>
<feature type="site" description="Activates thiol group during catalysis" evidence="6">
    <location>
        <position position="186"/>
    </location>
</feature>
<evidence type="ECO:0000313" key="10">
    <source>
        <dbReference type="Proteomes" id="UP000228909"/>
    </source>
</evidence>
<dbReference type="Proteomes" id="UP000228909">
    <property type="component" value="Unassembled WGS sequence"/>
</dbReference>
<keyword evidence="5" id="KW-0547">Nucleotide-binding</keyword>
<feature type="binding site" evidence="5">
    <location>
        <position position="35"/>
    </location>
    <ligand>
        <name>NAD(+)</name>
        <dbReference type="ChEBI" id="CHEBI:57540"/>
    </ligand>
</feature>
<keyword evidence="2" id="KW-0560">Oxidoreductase</keyword>
<evidence type="ECO:0000256" key="3">
    <source>
        <dbReference type="PIRSR" id="PIRSR000149-1"/>
    </source>
</evidence>
<dbReference type="CDD" id="cd18126">
    <property type="entry name" value="GAPDH_I_C"/>
    <property type="match status" value="1"/>
</dbReference>
<keyword evidence="5" id="KW-0520">NAD</keyword>
<feature type="domain" description="Glyceraldehyde 3-phosphate dehydrogenase NAD(P) binding" evidence="8">
    <location>
        <begin position="3"/>
        <end position="159"/>
    </location>
</feature>
<feature type="binding site" evidence="5">
    <location>
        <begin position="12"/>
        <end position="13"/>
    </location>
    <ligand>
        <name>NAD(+)</name>
        <dbReference type="ChEBI" id="CHEBI:57540"/>
    </ligand>
</feature>
<dbReference type="InterPro" id="IPR020831">
    <property type="entry name" value="GlycerAld/Erythrose_P_DH"/>
</dbReference>
<dbReference type="PANTHER" id="PTHR43148">
    <property type="entry name" value="GLYCERALDEHYDE-3-PHOSPHATE DEHYDROGENASE 2"/>
    <property type="match status" value="1"/>
</dbReference>
<evidence type="ECO:0000256" key="6">
    <source>
        <dbReference type="PIRSR" id="PIRSR000149-4"/>
    </source>
</evidence>
<evidence type="ECO:0000256" key="1">
    <source>
        <dbReference type="ARBA" id="ARBA00007406"/>
    </source>
</evidence>
<comment type="similarity">
    <text evidence="1 7">Belongs to the glyceraldehyde-3-phosphate dehydrogenase family.</text>
</comment>
<feature type="active site" description="Nucleophile" evidence="3">
    <location>
        <position position="159"/>
    </location>
</feature>
<dbReference type="FunFam" id="3.40.50.720:FF:000001">
    <property type="entry name" value="Glyceraldehyde-3-phosphate dehydrogenase"/>
    <property type="match status" value="1"/>
</dbReference>
<dbReference type="PIRSF" id="PIRSF000149">
    <property type="entry name" value="GAP_DH"/>
    <property type="match status" value="1"/>
</dbReference>
<dbReference type="InterPro" id="IPR036291">
    <property type="entry name" value="NAD(P)-bd_dom_sf"/>
</dbReference>
<dbReference type="FunFam" id="3.30.360.10:FF:000002">
    <property type="entry name" value="Glyceraldehyde-3-phosphate dehydrogenase"/>
    <property type="match status" value="1"/>
</dbReference>
<evidence type="ECO:0000256" key="2">
    <source>
        <dbReference type="ARBA" id="ARBA00023002"/>
    </source>
</evidence>
<reference evidence="10" key="1">
    <citation type="submission" date="2017-09" db="EMBL/GenBank/DDBJ databases">
        <title>Depth-based differentiation of microbial function through sediment-hosted aquifers and enrichment of novel symbionts in the deep terrestrial subsurface.</title>
        <authorList>
            <person name="Probst A.J."/>
            <person name="Ladd B."/>
            <person name="Jarett J.K."/>
            <person name="Geller-Mcgrath D.E."/>
            <person name="Sieber C.M.K."/>
            <person name="Emerson J.B."/>
            <person name="Anantharaman K."/>
            <person name="Thomas B.C."/>
            <person name="Malmstrom R."/>
            <person name="Stieglmeier M."/>
            <person name="Klingl A."/>
            <person name="Woyke T."/>
            <person name="Ryan C.M."/>
            <person name="Banfield J.F."/>
        </authorList>
    </citation>
    <scope>NUCLEOTIDE SEQUENCE [LARGE SCALE GENOMIC DNA]</scope>
</reference>
<dbReference type="Gene3D" id="3.40.50.720">
    <property type="entry name" value="NAD(P)-binding Rossmann-like Domain"/>
    <property type="match status" value="1"/>
</dbReference>
<dbReference type="InterPro" id="IPR006424">
    <property type="entry name" value="Glyceraldehyde-3-P_DH_1"/>
</dbReference>
<name>A0A2H0TJL7_9BACT</name>
<dbReference type="GO" id="GO:0051287">
    <property type="term" value="F:NAD binding"/>
    <property type="evidence" value="ECO:0007669"/>
    <property type="project" value="InterPro"/>
</dbReference>
<feature type="binding site" evidence="4">
    <location>
        <position position="240"/>
    </location>
    <ligand>
        <name>D-glyceraldehyde 3-phosphate</name>
        <dbReference type="ChEBI" id="CHEBI:59776"/>
    </ligand>
</feature>
<comment type="caution">
    <text evidence="9">The sequence shown here is derived from an EMBL/GenBank/DDBJ whole genome shotgun (WGS) entry which is preliminary data.</text>
</comment>
<evidence type="ECO:0000313" key="9">
    <source>
        <dbReference type="EMBL" id="PIR71731.1"/>
    </source>
</evidence>
<feature type="binding site" evidence="4">
    <location>
        <position position="189"/>
    </location>
    <ligand>
        <name>D-glyceraldehyde 3-phosphate</name>
        <dbReference type="ChEBI" id="CHEBI:59776"/>
    </ligand>
</feature>
<feature type="binding site" evidence="5">
    <location>
        <position position="323"/>
    </location>
    <ligand>
        <name>NAD(+)</name>
        <dbReference type="ChEBI" id="CHEBI:57540"/>
    </ligand>
</feature>
<organism evidence="9 10">
    <name type="scientific">Candidatus Nealsonbacteria bacterium CG10_big_fil_rev_8_21_14_0_10_37_25</name>
    <dbReference type="NCBI Taxonomy" id="1974711"/>
    <lineage>
        <taxon>Bacteria</taxon>
        <taxon>Candidatus Nealsoniibacteriota</taxon>
    </lineage>
</organism>
<dbReference type="SUPFAM" id="SSF55347">
    <property type="entry name" value="Glyceraldehyde-3-phosphate dehydrogenase-like, C-terminal domain"/>
    <property type="match status" value="1"/>
</dbReference>
<dbReference type="Gene3D" id="3.30.360.10">
    <property type="entry name" value="Dihydrodipicolinate Reductase, domain 2"/>
    <property type="match status" value="1"/>
</dbReference>
<dbReference type="CDD" id="cd05214">
    <property type="entry name" value="GAPDH_I_N"/>
    <property type="match status" value="1"/>
</dbReference>
<proteinExistence type="inferred from homology"/>
<dbReference type="NCBIfam" id="TIGR01534">
    <property type="entry name" value="GAPDH-I"/>
    <property type="match status" value="1"/>
</dbReference>
<dbReference type="GO" id="GO:0050661">
    <property type="term" value="F:NADP binding"/>
    <property type="evidence" value="ECO:0007669"/>
    <property type="project" value="InterPro"/>
</dbReference>
<evidence type="ECO:0000256" key="7">
    <source>
        <dbReference type="RuleBase" id="RU000397"/>
    </source>
</evidence>
<feature type="binding site" evidence="5">
    <location>
        <position position="125"/>
    </location>
    <ligand>
        <name>NAD(+)</name>
        <dbReference type="ChEBI" id="CHEBI:57540"/>
    </ligand>
</feature>
<gene>
    <name evidence="9" type="primary">gap</name>
    <name evidence="9" type="ORF">COU43_00915</name>
</gene>